<gene>
    <name evidence="2" type="ORF">AWRI1631_122980</name>
</gene>
<proteinExistence type="predicted"/>
<evidence type="ECO:0000313" key="3">
    <source>
        <dbReference type="Proteomes" id="UP000008988"/>
    </source>
</evidence>
<sequence>MVDARGSTPCLIGDSIRNVNDGNSLDFQYTNQFNEESEASRLLTPQTSSNHALSKMQKDDDIRDRSYTSVAELNREGALLTDEVDLENVDASKVRSNRDDLEAEKKRKKLLLLKKKQRNKSINSESFSSPSLRASKSNSLITSTDPVEDHISKYSSSGTPENITGEADDEDEDIIRNSYGQMIKNN</sequence>
<feature type="region of interest" description="Disordered" evidence="1">
    <location>
        <begin position="37"/>
        <end position="63"/>
    </location>
</feature>
<accession>B5VNH0</accession>
<feature type="compositionally biased region" description="Polar residues" evidence="1">
    <location>
        <begin position="43"/>
        <end position="52"/>
    </location>
</feature>
<name>B5VNH0_YEAS6</name>
<protein>
    <submittedName>
        <fullName evidence="2">YLR257Wp-like protein</fullName>
    </submittedName>
</protein>
<dbReference type="EMBL" id="ABSV01001656">
    <property type="protein sequence ID" value="EDZ70525.1"/>
    <property type="molecule type" value="Genomic_DNA"/>
</dbReference>
<dbReference type="Proteomes" id="UP000008988">
    <property type="component" value="Unassembled WGS sequence"/>
</dbReference>
<feature type="region of interest" description="Disordered" evidence="1">
    <location>
        <begin position="114"/>
        <end position="186"/>
    </location>
</feature>
<reference evidence="2 3" key="1">
    <citation type="journal article" date="2008" name="FEMS Yeast Res.">
        <title>Comparative genome analysis of a Saccharomyces cerevisiae wine strain.</title>
        <authorList>
            <person name="Borneman A.R."/>
            <person name="Forgan A.H."/>
            <person name="Pretorius I.S."/>
            <person name="Chambers P.J."/>
        </authorList>
    </citation>
    <scope>NUCLEOTIDE SEQUENCE [LARGE SCALE GENOMIC DNA]</scope>
    <source>
        <strain evidence="2 3">AWRI1631</strain>
    </source>
</reference>
<feature type="compositionally biased region" description="Polar residues" evidence="1">
    <location>
        <begin position="120"/>
        <end position="145"/>
    </location>
</feature>
<comment type="caution">
    <text evidence="2">The sequence shown here is derived from an EMBL/GenBank/DDBJ whole genome shotgun (WGS) entry which is preliminary data.</text>
</comment>
<evidence type="ECO:0000313" key="2">
    <source>
        <dbReference type="EMBL" id="EDZ70525.1"/>
    </source>
</evidence>
<dbReference type="AlphaFoldDB" id="B5VNH0"/>
<feature type="non-terminal residue" evidence="2">
    <location>
        <position position="186"/>
    </location>
</feature>
<dbReference type="OrthoDB" id="4068767at2759"/>
<organism evidence="2 3">
    <name type="scientific">Saccharomyces cerevisiae (strain AWRI1631)</name>
    <name type="common">Baker's yeast</name>
    <dbReference type="NCBI Taxonomy" id="545124"/>
    <lineage>
        <taxon>Eukaryota</taxon>
        <taxon>Fungi</taxon>
        <taxon>Dikarya</taxon>
        <taxon>Ascomycota</taxon>
        <taxon>Saccharomycotina</taxon>
        <taxon>Saccharomycetes</taxon>
        <taxon>Saccharomycetales</taxon>
        <taxon>Saccharomycetaceae</taxon>
        <taxon>Saccharomyces</taxon>
    </lineage>
</organism>
<evidence type="ECO:0000256" key="1">
    <source>
        <dbReference type="SAM" id="MobiDB-lite"/>
    </source>
</evidence>
<feature type="compositionally biased region" description="Polar residues" evidence="1">
    <location>
        <begin position="153"/>
        <end position="162"/>
    </location>
</feature>